<dbReference type="PANTHER" id="PTHR24353">
    <property type="entry name" value="CYCLIC NUCLEOTIDE-DEPENDENT PROTEIN KINASE"/>
    <property type="match status" value="1"/>
</dbReference>
<evidence type="ECO:0000259" key="7">
    <source>
        <dbReference type="PROSITE" id="PS51285"/>
    </source>
</evidence>
<dbReference type="KEGG" id="api:100161173"/>
<reference evidence="9" key="1">
    <citation type="submission" date="2010-06" db="EMBL/GenBank/DDBJ databases">
        <authorList>
            <person name="Jiang H."/>
            <person name="Abraham K."/>
            <person name="Ali S."/>
            <person name="Alsbrooks S.L."/>
            <person name="Anim B.N."/>
            <person name="Anosike U.S."/>
            <person name="Attaway T."/>
            <person name="Bandaranaike D.P."/>
            <person name="Battles P.K."/>
            <person name="Bell S.N."/>
            <person name="Bell A.V."/>
            <person name="Beltran B."/>
            <person name="Bickham C."/>
            <person name="Bustamante Y."/>
            <person name="Caleb T."/>
            <person name="Canada A."/>
            <person name="Cardenas V."/>
            <person name="Carter K."/>
            <person name="Chacko J."/>
            <person name="Chandrabose M.N."/>
            <person name="Chavez D."/>
            <person name="Chavez A."/>
            <person name="Chen L."/>
            <person name="Chu H.-S."/>
            <person name="Claassen K.J."/>
            <person name="Cockrell R."/>
            <person name="Collins M."/>
            <person name="Cooper J.A."/>
            <person name="Cree A."/>
            <person name="Curry S.M."/>
            <person name="Da Y."/>
            <person name="Dao M.D."/>
            <person name="Das B."/>
            <person name="Davila M.-L."/>
            <person name="Davy-Carroll L."/>
            <person name="Denson S."/>
            <person name="Dinh H."/>
            <person name="Ebong V.E."/>
            <person name="Edwards J.R."/>
            <person name="Egan A."/>
            <person name="El-Daye J."/>
            <person name="Escobedo L."/>
            <person name="Fernandez S."/>
            <person name="Fernando P.R."/>
            <person name="Flagg N."/>
            <person name="Forbes L.D."/>
            <person name="Fowler R.G."/>
            <person name="Fu Q."/>
            <person name="Gabisi R.A."/>
            <person name="Ganer J."/>
            <person name="Garbino Pronczuk A."/>
            <person name="Garcia R.M."/>
            <person name="Garner T."/>
            <person name="Garrett T.E."/>
            <person name="Gonzalez D.A."/>
            <person name="Hamid H."/>
            <person name="Hawkins E.S."/>
            <person name="Hirani K."/>
            <person name="Hogues M.E."/>
            <person name="Hollins B."/>
            <person name="Hsiao C.-H."/>
            <person name="Jabil R."/>
            <person name="James M.L."/>
            <person name="Jhangiani S.N."/>
            <person name="Johnson B."/>
            <person name="Johnson Q."/>
            <person name="Joshi V."/>
            <person name="Kalu J.B."/>
            <person name="Kam C."/>
            <person name="Kashfia A."/>
            <person name="Keebler J."/>
            <person name="Kisamo H."/>
            <person name="Kovar C.L."/>
            <person name="Lago L.A."/>
            <person name="Lai C.-Y."/>
            <person name="Laidlaw J."/>
            <person name="Lara F."/>
            <person name="Le T.-K."/>
            <person name="Lee S.L."/>
            <person name="Legall F.H."/>
            <person name="Lemon S.J."/>
            <person name="Lewis L.R."/>
            <person name="Li B."/>
            <person name="Liu Y."/>
            <person name="Liu Y.-S."/>
            <person name="Lopez J."/>
            <person name="Lozado R.J."/>
            <person name="Lu J."/>
            <person name="Madu R.C."/>
            <person name="Maheshwari M."/>
            <person name="Maheshwari R."/>
            <person name="Malloy K."/>
            <person name="Martinez E."/>
            <person name="Mathew T."/>
            <person name="Mercado I.C."/>
            <person name="Mercado C."/>
            <person name="Meyer B."/>
            <person name="Montgomery K."/>
            <person name="Morgan M.B."/>
            <person name="Munidasa M."/>
            <person name="Nazareth L.V."/>
            <person name="Nelson J."/>
            <person name="Ng B.M."/>
            <person name="Nguyen N.B."/>
            <person name="Nguyen P.Q."/>
            <person name="Nguyen T."/>
            <person name="Obregon M."/>
            <person name="Okwuonu G.O."/>
            <person name="Onwere C.G."/>
            <person name="Orozco G."/>
            <person name="Parra A."/>
            <person name="Patel S."/>
            <person name="Patil S."/>
            <person name="Perez A."/>
            <person name="Perez Y."/>
            <person name="Pham C."/>
            <person name="Primus E.L."/>
            <person name="Pu L.-L."/>
            <person name="Puazo M."/>
            <person name="Qin X."/>
            <person name="Quiroz J.B."/>
            <person name="Reese J."/>
            <person name="Richards S."/>
            <person name="Rives C.M."/>
            <person name="Robberts R."/>
            <person name="Ruiz S.J."/>
            <person name="Ruiz M.J."/>
            <person name="Santibanez J."/>
            <person name="Schneider B.W."/>
            <person name="Sisson I."/>
            <person name="Smith M."/>
            <person name="Sodergren E."/>
            <person name="Song X.-Z."/>
            <person name="Song B.B."/>
            <person name="Summersgill H."/>
            <person name="Thelus R."/>
            <person name="Thornton R.D."/>
            <person name="Trejos Z.Y."/>
            <person name="Usmani K."/>
            <person name="Vattathil S."/>
            <person name="Villasana D."/>
            <person name="Walker D.L."/>
            <person name="Wang S."/>
            <person name="Wang K."/>
            <person name="White C.S."/>
            <person name="Williams A.C."/>
            <person name="Williamson J."/>
            <person name="Wilson K."/>
            <person name="Woghiren I.O."/>
            <person name="Woodworth J.R."/>
            <person name="Worley K.C."/>
            <person name="Wright R.A."/>
            <person name="Wu W."/>
            <person name="Young L."/>
            <person name="Zhang L."/>
            <person name="Zhang J."/>
            <person name="Zhu Y."/>
            <person name="Muzny D.M."/>
            <person name="Weinstock G."/>
            <person name="Gibbs R.A."/>
        </authorList>
    </citation>
    <scope>NUCLEOTIDE SEQUENCE [LARGE SCALE GENOMIC DNA]</scope>
    <source>
        <strain evidence="9">LSR1</strain>
    </source>
</reference>
<evidence type="ECO:0000256" key="3">
    <source>
        <dbReference type="ARBA" id="ARBA00022741"/>
    </source>
</evidence>
<dbReference type="PANTHER" id="PTHR24353:SF153">
    <property type="entry name" value="CAMP-DEPENDENT PROTEIN KINASE CATALYTIC SUBUNIT 1"/>
    <property type="match status" value="1"/>
</dbReference>
<dbReference type="InterPro" id="IPR008271">
    <property type="entry name" value="Ser/Thr_kinase_AS"/>
</dbReference>
<reference evidence="8" key="2">
    <citation type="submission" date="2022-06" db="UniProtKB">
        <authorList>
            <consortium name="EnsemblMetazoa"/>
        </authorList>
    </citation>
    <scope>IDENTIFICATION</scope>
</reference>
<protein>
    <submittedName>
        <fullName evidence="8">Uncharacterized protein</fullName>
    </submittedName>
</protein>
<keyword evidence="3" id="KW-0547">Nucleotide-binding</keyword>
<evidence type="ECO:0000256" key="5">
    <source>
        <dbReference type="ARBA" id="ARBA00022840"/>
    </source>
</evidence>
<keyword evidence="5" id="KW-0067">ATP-binding</keyword>
<evidence type="ECO:0000256" key="4">
    <source>
        <dbReference type="ARBA" id="ARBA00022777"/>
    </source>
</evidence>
<name>A0A8R1W165_ACYPI</name>
<dbReference type="Proteomes" id="UP000007819">
    <property type="component" value="Chromosome A1"/>
</dbReference>
<dbReference type="RefSeq" id="XP_001948356.1">
    <property type="nucleotide sequence ID" value="XM_001948321.4"/>
</dbReference>
<dbReference type="SUPFAM" id="SSF56112">
    <property type="entry name" value="Protein kinase-like (PK-like)"/>
    <property type="match status" value="1"/>
</dbReference>
<dbReference type="GO" id="GO:0005634">
    <property type="term" value="C:nucleus"/>
    <property type="evidence" value="ECO:0007669"/>
    <property type="project" value="TreeGrafter"/>
</dbReference>
<dbReference type="PROSITE" id="PS51285">
    <property type="entry name" value="AGC_KINASE_CTER"/>
    <property type="match status" value="1"/>
</dbReference>
<evidence type="ECO:0000313" key="8">
    <source>
        <dbReference type="EnsemblMetazoa" id="XP_001948356.1"/>
    </source>
</evidence>
<proteinExistence type="predicted"/>
<dbReference type="GO" id="GO:0005524">
    <property type="term" value="F:ATP binding"/>
    <property type="evidence" value="ECO:0007669"/>
    <property type="project" value="UniProtKB-KW"/>
</dbReference>
<evidence type="ECO:0000313" key="9">
    <source>
        <dbReference type="Proteomes" id="UP000007819"/>
    </source>
</evidence>
<evidence type="ECO:0000259" key="6">
    <source>
        <dbReference type="PROSITE" id="PS50011"/>
    </source>
</evidence>
<dbReference type="InterPro" id="IPR000719">
    <property type="entry name" value="Prot_kinase_dom"/>
</dbReference>
<dbReference type="GO" id="GO:0004691">
    <property type="term" value="F:cAMP-dependent protein kinase activity"/>
    <property type="evidence" value="ECO:0007669"/>
    <property type="project" value="TreeGrafter"/>
</dbReference>
<dbReference type="GO" id="GO:0005952">
    <property type="term" value="C:cAMP-dependent protein kinase complex"/>
    <property type="evidence" value="ECO:0007669"/>
    <property type="project" value="TreeGrafter"/>
</dbReference>
<dbReference type="Gene3D" id="3.30.200.20">
    <property type="entry name" value="Phosphorylase Kinase, domain 1"/>
    <property type="match status" value="1"/>
</dbReference>
<keyword evidence="4" id="KW-0418">Kinase</keyword>
<keyword evidence="2" id="KW-0808">Transferase</keyword>
<sequence length="361" mass="41611">MGNLSFRQKKGRNDLSISKTSSCGLTEFWNQKRQDFDDIYFNNKNFPPADAADFRVTTILDEGSFGSVVLTTHKRTGTVHATKVIAKKKIVKGRNVQRMLNEKRILESINFPFVISLEYFYQDNSFIYFVMPFVCGGNIHTHMKRHGPMDEDKARFYFSEVLLAVEYLHKLNLVHRDIKPENVLIDVNGHAQLADFGFCKHIKGRTFTFCGTAEYLAPEIILRRGYGKAVDYWSLGVLLYEMLANRSPFIDRDTGKLFSNIVTGSYSCPLGFSDDVINLLRNILKVDVTRRYGNLANGIRDIKKHRWFGDQDWCAAFDRRVTPPYVPVISDTLDTRNFDPQHGHLFYDASKDMFGDIFKDF</sequence>
<feature type="domain" description="Protein kinase" evidence="6">
    <location>
        <begin position="54"/>
        <end position="308"/>
    </location>
</feature>
<dbReference type="InterPro" id="IPR000961">
    <property type="entry name" value="AGC-kinase_C"/>
</dbReference>
<evidence type="ECO:0000256" key="1">
    <source>
        <dbReference type="ARBA" id="ARBA00022527"/>
    </source>
</evidence>
<dbReference type="Gene3D" id="1.10.510.10">
    <property type="entry name" value="Transferase(Phosphotransferase) domain 1"/>
    <property type="match status" value="1"/>
</dbReference>
<dbReference type="PROSITE" id="PS00108">
    <property type="entry name" value="PROTEIN_KINASE_ST"/>
    <property type="match status" value="1"/>
</dbReference>
<dbReference type="AlphaFoldDB" id="A0A8R1W165"/>
<dbReference type="SMART" id="SM00220">
    <property type="entry name" value="S_TKc"/>
    <property type="match status" value="1"/>
</dbReference>
<keyword evidence="1" id="KW-0723">Serine/threonine-protein kinase</keyword>
<dbReference type="FunFam" id="1.10.510.10:FF:000008">
    <property type="entry name" value="Non-specific serine/threonine protein kinase"/>
    <property type="match status" value="1"/>
</dbReference>
<dbReference type="GeneID" id="100161173"/>
<dbReference type="OrthoDB" id="354826at2759"/>
<evidence type="ECO:0000256" key="2">
    <source>
        <dbReference type="ARBA" id="ARBA00022679"/>
    </source>
</evidence>
<keyword evidence="9" id="KW-1185">Reference proteome</keyword>
<organism evidence="8 9">
    <name type="scientific">Acyrthosiphon pisum</name>
    <name type="common">Pea aphid</name>
    <dbReference type="NCBI Taxonomy" id="7029"/>
    <lineage>
        <taxon>Eukaryota</taxon>
        <taxon>Metazoa</taxon>
        <taxon>Ecdysozoa</taxon>
        <taxon>Arthropoda</taxon>
        <taxon>Hexapoda</taxon>
        <taxon>Insecta</taxon>
        <taxon>Pterygota</taxon>
        <taxon>Neoptera</taxon>
        <taxon>Paraneoptera</taxon>
        <taxon>Hemiptera</taxon>
        <taxon>Sternorrhyncha</taxon>
        <taxon>Aphidomorpha</taxon>
        <taxon>Aphidoidea</taxon>
        <taxon>Aphididae</taxon>
        <taxon>Macrosiphini</taxon>
        <taxon>Acyrthosiphon</taxon>
    </lineage>
</organism>
<dbReference type="InterPro" id="IPR011009">
    <property type="entry name" value="Kinase-like_dom_sf"/>
</dbReference>
<accession>A0A8R1W165</accession>
<dbReference type="OMA" id="LMIQNRS"/>
<dbReference type="Pfam" id="PF00069">
    <property type="entry name" value="Pkinase"/>
    <property type="match status" value="1"/>
</dbReference>
<dbReference type="PROSITE" id="PS50011">
    <property type="entry name" value="PROTEIN_KINASE_DOM"/>
    <property type="match status" value="1"/>
</dbReference>
<feature type="domain" description="AGC-kinase C-terminal" evidence="7">
    <location>
        <begin position="309"/>
        <end position="361"/>
    </location>
</feature>
<dbReference type="EnsemblMetazoa" id="XM_001948321.5">
    <property type="protein sequence ID" value="XP_001948356.1"/>
    <property type="gene ID" value="LOC100161173"/>
</dbReference>
<dbReference type="GO" id="GO:0005829">
    <property type="term" value="C:cytosol"/>
    <property type="evidence" value="ECO:0007669"/>
    <property type="project" value="TreeGrafter"/>
</dbReference>